<keyword evidence="4" id="KW-0131">Cell cycle</keyword>
<dbReference type="STRING" id="981085.W9SMM4"/>
<comment type="subcellular location">
    <subcellularLocation>
        <location evidence="1">Nucleus</location>
        <location evidence="1">Nucleoplasm</location>
    </subcellularLocation>
</comment>
<dbReference type="EMBL" id="KE345811">
    <property type="protein sequence ID" value="EXC17359.1"/>
    <property type="molecule type" value="Genomic_DNA"/>
</dbReference>
<name>W9SMM4_9ROSA</name>
<gene>
    <name evidence="7" type="ORF">L484_027549</name>
</gene>
<dbReference type="Gene3D" id="4.10.365.10">
    <property type="entry name" value="p27"/>
    <property type="match status" value="1"/>
</dbReference>
<dbReference type="GO" id="GO:0051726">
    <property type="term" value="P:regulation of cell cycle"/>
    <property type="evidence" value="ECO:0007669"/>
    <property type="project" value="InterPro"/>
</dbReference>
<comment type="similarity">
    <text evidence="2">Belongs to the CDI family. ICK/KRP subfamily.</text>
</comment>
<dbReference type="eggNOG" id="ENOG502S5ZH">
    <property type="taxonomic scope" value="Eukaryota"/>
</dbReference>
<dbReference type="InterPro" id="IPR044898">
    <property type="entry name" value="CDI_dom_sf"/>
</dbReference>
<keyword evidence="3" id="KW-0649">Protein kinase inhibitor</keyword>
<dbReference type="AlphaFoldDB" id="W9SMM4"/>
<feature type="region of interest" description="Disordered" evidence="5">
    <location>
        <begin position="1"/>
        <end position="25"/>
    </location>
</feature>
<dbReference type="InterPro" id="IPR044275">
    <property type="entry name" value="KRP"/>
</dbReference>
<protein>
    <submittedName>
        <fullName evidence="7">Cyclin-dependent kinase inhibitor 7</fullName>
    </submittedName>
</protein>
<dbReference type="Pfam" id="PF02234">
    <property type="entry name" value="CDI"/>
    <property type="match status" value="1"/>
</dbReference>
<feature type="compositionally biased region" description="Low complexity" evidence="5">
    <location>
        <begin position="8"/>
        <end position="19"/>
    </location>
</feature>
<proteinExistence type="inferred from homology"/>
<evidence type="ECO:0000256" key="4">
    <source>
        <dbReference type="ARBA" id="ARBA00023306"/>
    </source>
</evidence>
<evidence type="ECO:0000256" key="1">
    <source>
        <dbReference type="ARBA" id="ARBA00004642"/>
    </source>
</evidence>
<dbReference type="GO" id="GO:0004861">
    <property type="term" value="F:cyclin-dependent protein serine/threonine kinase inhibitor activity"/>
    <property type="evidence" value="ECO:0007669"/>
    <property type="project" value="InterPro"/>
</dbReference>
<evidence type="ECO:0000259" key="6">
    <source>
        <dbReference type="Pfam" id="PF02234"/>
    </source>
</evidence>
<evidence type="ECO:0000256" key="3">
    <source>
        <dbReference type="ARBA" id="ARBA00023013"/>
    </source>
</evidence>
<feature type="domain" description="Cyclin-dependent kinase inhibitor" evidence="6">
    <location>
        <begin position="154"/>
        <end position="195"/>
    </location>
</feature>
<feature type="region of interest" description="Disordered" evidence="5">
    <location>
        <begin position="131"/>
        <end position="158"/>
    </location>
</feature>
<evidence type="ECO:0000313" key="7">
    <source>
        <dbReference type="EMBL" id="EXC17359.1"/>
    </source>
</evidence>
<keyword evidence="8" id="KW-1185">Reference proteome</keyword>
<accession>W9SMM4</accession>
<dbReference type="PANTHER" id="PTHR46776">
    <property type="entry name" value="CYCLIN-DEPENDENT KINASE INHIBITOR 4-RELATED"/>
    <property type="match status" value="1"/>
</dbReference>
<evidence type="ECO:0000256" key="5">
    <source>
        <dbReference type="SAM" id="MobiDB-lite"/>
    </source>
</evidence>
<evidence type="ECO:0000256" key="2">
    <source>
        <dbReference type="ARBA" id="ARBA00010274"/>
    </source>
</evidence>
<reference evidence="8" key="1">
    <citation type="submission" date="2013-01" db="EMBL/GenBank/DDBJ databases">
        <title>Draft Genome Sequence of a Mulberry Tree, Morus notabilis C.K. Schneid.</title>
        <authorList>
            <person name="He N."/>
            <person name="Zhao S."/>
        </authorList>
    </citation>
    <scope>NUCLEOTIDE SEQUENCE</scope>
</reference>
<dbReference type="GO" id="GO:0005654">
    <property type="term" value="C:nucleoplasm"/>
    <property type="evidence" value="ECO:0007669"/>
    <property type="project" value="UniProtKB-SubCell"/>
</dbReference>
<evidence type="ECO:0000313" key="8">
    <source>
        <dbReference type="Proteomes" id="UP000030645"/>
    </source>
</evidence>
<sequence>MGDCKRNAGISAMGAASSADNTSKRRKIEEFSTVDIDDDGDDELGIGRLGVNSPVKYWDDGDTCSASFCLDRSPASCCSSNESSDVVKDGLRLVDLELFMHFQSKQTVLDLLSDLSRYKLLLETTSPSSELSVDSEETAAADRRRRSPAAEKAPPEDEIEKFFAVAEKSEQKRFAEKYNYDIVNDMPLEGRYHWVCLKP</sequence>
<organism evidence="7 8">
    <name type="scientific">Morus notabilis</name>
    <dbReference type="NCBI Taxonomy" id="981085"/>
    <lineage>
        <taxon>Eukaryota</taxon>
        <taxon>Viridiplantae</taxon>
        <taxon>Streptophyta</taxon>
        <taxon>Embryophyta</taxon>
        <taxon>Tracheophyta</taxon>
        <taxon>Spermatophyta</taxon>
        <taxon>Magnoliopsida</taxon>
        <taxon>eudicotyledons</taxon>
        <taxon>Gunneridae</taxon>
        <taxon>Pentapetalae</taxon>
        <taxon>rosids</taxon>
        <taxon>fabids</taxon>
        <taxon>Rosales</taxon>
        <taxon>Moraceae</taxon>
        <taxon>Moreae</taxon>
        <taxon>Morus</taxon>
    </lineage>
</organism>
<dbReference type="InterPro" id="IPR003175">
    <property type="entry name" value="CDI_dom"/>
</dbReference>
<dbReference type="Proteomes" id="UP000030645">
    <property type="component" value="Unassembled WGS sequence"/>
</dbReference>